<sequence length="793" mass="83367">MHRCLTACLATLPLAGFALPLVGAAPATADAIEAAEVVPIQVTGDPDKRFNLVILGDGYTEEEMPLFREQVKEHLAVQWSIEPFRSYRDYFNVYAVETPSPESGVDCDPDLAAGDRDTVLGMGFYGGCDPDGLQRLLTVEDELANAAADLVPGVAAENRQILALANSETYGGAGGTHATASAGNALSALITPHELGHSLGKLQDEYPYYRRDSSLGRWDDGEPDSAHLTVMTPEEMEERRAKWWRWLGEESASGGVIGAAGSAGHEGGLYHSEGVWRPSRHSMMKTLGYYLDQVSREVMVRRISGQRDRGKLPVSSTPEGEVGPDDTVWVEAPHPAFHDLTFTWTVDGEELPEAEGQRALDLSDLELDAGTEVAVRVQDPTPFVRDPEVRASPALTQTRTWTVGAPLPADDAPVRFTAARDTERPVAADEVVYAETTHPSDRVPEVVWELDGKKVATSADGRTLDLGEFGLEGGAHTLTATADPGAGDPDTLSWTVDATGPTAERELSSPAAPVRGAKGEHGIHLGSLTLGLDPRDDRDGPVVAEFRVDGDGWHHYYGWPTDPDAPFLLTPRGTSVDKLVYGSLGSGGLSMAVFEVDDHEPGWGTHTVEHRAIDAAGNIGAADSFRATVVPGDAPECTETVTGVHRGGLDVDEGTVCLEGATVVGAVTVGPGASVIAQGTSVVGGLTADGAATVRLADTEVARAVRITGTTGETSLLGSDLIGPVTLRGNTQTPAADWTASQPKGGADDGYGVIVAGNRLRGGIDCTGNSPSVTDFDAPNTVTGPATGQCADL</sequence>
<dbReference type="GO" id="GO:0008237">
    <property type="term" value="F:metallopeptidase activity"/>
    <property type="evidence" value="ECO:0007669"/>
    <property type="project" value="InterPro"/>
</dbReference>
<keyword evidence="3" id="KW-1185">Reference proteome</keyword>
<evidence type="ECO:0000313" key="3">
    <source>
        <dbReference type="Proteomes" id="UP000215005"/>
    </source>
</evidence>
<dbReference type="EMBL" id="CP022753">
    <property type="protein sequence ID" value="ASU84742.1"/>
    <property type="molecule type" value="Genomic_DNA"/>
</dbReference>
<reference evidence="2 3" key="1">
    <citation type="submission" date="2017-08" db="EMBL/GenBank/DDBJ databases">
        <title>The complete genome sequence of Nocardiopsis gilva YIM 90087.</title>
        <authorList>
            <person name="Yin M."/>
            <person name="Tang S."/>
        </authorList>
    </citation>
    <scope>NUCLEOTIDE SEQUENCE [LARGE SCALE GENOMIC DNA]</scope>
    <source>
        <strain evidence="2 3">YIM 90087</strain>
    </source>
</reference>
<evidence type="ECO:0000256" key="1">
    <source>
        <dbReference type="SAM" id="SignalP"/>
    </source>
</evidence>
<name>A0A223S9I0_9ACTN</name>
<feature type="signal peptide" evidence="1">
    <location>
        <begin position="1"/>
        <end position="29"/>
    </location>
</feature>
<feature type="chain" id="PRO_5039540776" evidence="1">
    <location>
        <begin position="30"/>
        <end position="793"/>
    </location>
</feature>
<dbReference type="InterPro" id="IPR024079">
    <property type="entry name" value="MetalloPept_cat_dom_sf"/>
</dbReference>
<dbReference type="RefSeq" id="WP_017619280.1">
    <property type="nucleotide sequence ID" value="NZ_ANBG01000233.1"/>
</dbReference>
<dbReference type="InterPro" id="IPR019026">
    <property type="entry name" value="Peptidase_M64_IgA"/>
</dbReference>
<organism evidence="2 3">
    <name type="scientific">Nocardiopsis gilva YIM 90087</name>
    <dbReference type="NCBI Taxonomy" id="1235441"/>
    <lineage>
        <taxon>Bacteria</taxon>
        <taxon>Bacillati</taxon>
        <taxon>Actinomycetota</taxon>
        <taxon>Actinomycetes</taxon>
        <taxon>Streptosporangiales</taxon>
        <taxon>Nocardiopsidaceae</taxon>
        <taxon>Nocardiopsis</taxon>
    </lineage>
</organism>
<dbReference type="Gene3D" id="3.40.390.10">
    <property type="entry name" value="Collagenase (Catalytic Domain)"/>
    <property type="match status" value="1"/>
</dbReference>
<dbReference type="OrthoDB" id="4523226at2"/>
<dbReference type="Proteomes" id="UP000215005">
    <property type="component" value="Chromosome"/>
</dbReference>
<proteinExistence type="predicted"/>
<accession>A0A223S9I0</accession>
<dbReference type="Pfam" id="PF09471">
    <property type="entry name" value="Peptidase_M64"/>
    <property type="match status" value="1"/>
</dbReference>
<evidence type="ECO:0000313" key="2">
    <source>
        <dbReference type="EMBL" id="ASU84742.1"/>
    </source>
</evidence>
<gene>
    <name evidence="2" type="ORF">CDO52_19775</name>
</gene>
<keyword evidence="1" id="KW-0732">Signal</keyword>
<dbReference type="KEGG" id="ngv:CDO52_19775"/>
<protein>
    <submittedName>
        <fullName evidence="2">Peptidase M64</fullName>
    </submittedName>
</protein>
<dbReference type="AlphaFoldDB" id="A0A223S9I0"/>